<gene>
    <name evidence="1" type="ORF">MELLADRAFT_110586</name>
</gene>
<accession>F4S0A4</accession>
<keyword evidence="2" id="KW-1185">Reference proteome</keyword>
<dbReference type="RefSeq" id="XP_007414807.1">
    <property type="nucleotide sequence ID" value="XM_007414745.1"/>
</dbReference>
<evidence type="ECO:0000313" key="2">
    <source>
        <dbReference type="Proteomes" id="UP000001072"/>
    </source>
</evidence>
<dbReference type="KEGG" id="mlr:MELLADRAFT_110586"/>
<dbReference type="AlphaFoldDB" id="F4S0A4"/>
<dbReference type="EMBL" id="GL883134">
    <property type="protein sequence ID" value="EGG01973.1"/>
    <property type="molecule type" value="Genomic_DNA"/>
</dbReference>
<dbReference type="HOGENOM" id="CLU_1077987_0_0_1"/>
<reference evidence="2" key="1">
    <citation type="journal article" date="2011" name="Proc. Natl. Acad. Sci. U.S.A.">
        <title>Obligate biotrophy features unraveled by the genomic analysis of rust fungi.</title>
        <authorList>
            <person name="Duplessis S."/>
            <person name="Cuomo C.A."/>
            <person name="Lin Y.-C."/>
            <person name="Aerts A."/>
            <person name="Tisserant E."/>
            <person name="Veneault-Fourrey C."/>
            <person name="Joly D.L."/>
            <person name="Hacquard S."/>
            <person name="Amselem J."/>
            <person name="Cantarel B.L."/>
            <person name="Chiu R."/>
            <person name="Coutinho P.M."/>
            <person name="Feau N."/>
            <person name="Field M."/>
            <person name="Frey P."/>
            <person name="Gelhaye E."/>
            <person name="Goldberg J."/>
            <person name="Grabherr M.G."/>
            <person name="Kodira C.D."/>
            <person name="Kohler A."/>
            <person name="Kuees U."/>
            <person name="Lindquist E.A."/>
            <person name="Lucas S.M."/>
            <person name="Mago R."/>
            <person name="Mauceli E."/>
            <person name="Morin E."/>
            <person name="Murat C."/>
            <person name="Pangilinan J.L."/>
            <person name="Park R."/>
            <person name="Pearson M."/>
            <person name="Quesneville H."/>
            <person name="Rouhier N."/>
            <person name="Sakthikumar S."/>
            <person name="Salamov A.A."/>
            <person name="Schmutz J."/>
            <person name="Selles B."/>
            <person name="Shapiro H."/>
            <person name="Tanguay P."/>
            <person name="Tuskan G.A."/>
            <person name="Henrissat B."/>
            <person name="Van de Peer Y."/>
            <person name="Rouze P."/>
            <person name="Ellis J.G."/>
            <person name="Dodds P.N."/>
            <person name="Schein J.E."/>
            <person name="Zhong S."/>
            <person name="Hamelin R.C."/>
            <person name="Grigoriev I.V."/>
            <person name="Szabo L.J."/>
            <person name="Martin F."/>
        </authorList>
    </citation>
    <scope>NUCLEOTIDE SEQUENCE [LARGE SCALE GENOMIC DNA]</scope>
    <source>
        <strain evidence="2">98AG31 / pathotype 3-4-7</strain>
    </source>
</reference>
<proteinExistence type="predicted"/>
<dbReference type="GeneID" id="18924124"/>
<sequence length="258" mass="27992">MPGQAARIDNFELVSPSWSNGKAKICSAMRFGPELLHYCLRTRPARVASRPVEAENPLSRRPKSSFKITIQDSTPFRNGDVVTLDGTAAALNDGTATTVVMERPLSYSSPECASMSELVVNQIRVSACGLVIDCFAEEGNWDSIIVEHRVWVSMVIYVDIGNTVLSSTVGIRPGEVFNLAGTILEFCEVGNMWAVHLNGLSLDTDNLSGTKVMSIIGRHHEHAAKAAEVMLGKRVVVSACSAAPNVRTVRYPTQGIQF</sequence>
<name>F4S0A4_MELLP</name>
<dbReference type="InParanoid" id="F4S0A4"/>
<organism evidence="2">
    <name type="scientific">Melampsora larici-populina (strain 98AG31 / pathotype 3-4-7)</name>
    <name type="common">Poplar leaf rust fungus</name>
    <dbReference type="NCBI Taxonomy" id="747676"/>
    <lineage>
        <taxon>Eukaryota</taxon>
        <taxon>Fungi</taxon>
        <taxon>Dikarya</taxon>
        <taxon>Basidiomycota</taxon>
        <taxon>Pucciniomycotina</taxon>
        <taxon>Pucciniomycetes</taxon>
        <taxon>Pucciniales</taxon>
        <taxon>Melampsoraceae</taxon>
        <taxon>Melampsora</taxon>
    </lineage>
</organism>
<protein>
    <submittedName>
        <fullName evidence="1">Uncharacterized protein</fullName>
    </submittedName>
</protein>
<evidence type="ECO:0000313" key="1">
    <source>
        <dbReference type="EMBL" id="EGG01973.1"/>
    </source>
</evidence>
<dbReference type="VEuPathDB" id="FungiDB:MELLADRAFT_110586"/>
<dbReference type="Proteomes" id="UP000001072">
    <property type="component" value="Unassembled WGS sequence"/>
</dbReference>